<evidence type="ECO:0008006" key="5">
    <source>
        <dbReference type="Google" id="ProtNLM"/>
    </source>
</evidence>
<sequence length="383" mass="39907">MPSSGGTPALAEREYRPADAAPIQRFDQRPRFQFPVDPDPVASPSSAAAAGSGSAAGAAGLPPGVDATSPRQRRLLAPTIALGCAVLLLLGIGTGVGLLWLDQPGTPAAPQQPTASSEEDPVDPAQWRPLEEGEQPEGTPEELLQVMATNPLTAATLSVPAGCSLPASEGKVPDDQLQAYLESGASCLETTWGDALAQQGVEFTAPEVVVHPAAEPPAASSCAPETFTGTAPRACIGDNTLYWPAEWDPGFSTTSAVESPQLYMWHLSYSYAVFPVAATSLHSYYGALLDGLEGDAAGSEEMRRRYALQQSCFGSAAAFQQPTGPRPTERVEEFVTSAEAQADPASPAEPSTESRAAWVNAGRDANGDLSQCSTWEAPADQVD</sequence>
<evidence type="ECO:0000256" key="2">
    <source>
        <dbReference type="SAM" id="Phobius"/>
    </source>
</evidence>
<evidence type="ECO:0000256" key="1">
    <source>
        <dbReference type="SAM" id="MobiDB-lite"/>
    </source>
</evidence>
<evidence type="ECO:0000313" key="3">
    <source>
        <dbReference type="EMBL" id="EYT49322.1"/>
    </source>
</evidence>
<feature type="region of interest" description="Disordered" evidence="1">
    <location>
        <begin position="106"/>
        <end position="139"/>
    </location>
</feature>
<organism evidence="3 4">
    <name type="scientific">Brachybacterium muris UCD-AY4</name>
    <dbReference type="NCBI Taxonomy" id="1249481"/>
    <lineage>
        <taxon>Bacteria</taxon>
        <taxon>Bacillati</taxon>
        <taxon>Actinomycetota</taxon>
        <taxon>Actinomycetes</taxon>
        <taxon>Micrococcales</taxon>
        <taxon>Dermabacteraceae</taxon>
        <taxon>Brachybacterium</taxon>
    </lineage>
</organism>
<dbReference type="STRING" id="1249481.D641_0107790"/>
<feature type="region of interest" description="Disordered" evidence="1">
    <location>
        <begin position="1"/>
        <end position="69"/>
    </location>
</feature>
<accession>A0A022KXS2</accession>
<feature type="compositionally biased region" description="Low complexity" evidence="1">
    <location>
        <begin position="106"/>
        <end position="115"/>
    </location>
</feature>
<dbReference type="HOGENOM" id="CLU_833333_0_0_11"/>
<gene>
    <name evidence="3" type="ORF">D641_0107790</name>
</gene>
<name>A0A022KXS2_9MICO</name>
<reference evidence="3 4" key="1">
    <citation type="journal article" date="2013" name="Genome Announc.">
        <title>Draft genome sequence of an Actinobacterium, Brachybacterium muris strain UCD-AY4.</title>
        <authorList>
            <person name="Lo J.R."/>
            <person name="Lang J.M."/>
            <person name="Darling A.E."/>
            <person name="Eisen J.A."/>
            <person name="Coil D.A."/>
        </authorList>
    </citation>
    <scope>NUCLEOTIDE SEQUENCE [LARGE SCALE GENOMIC DNA]</scope>
    <source>
        <strain evidence="3 4">UCD-AY4</strain>
    </source>
</reference>
<keyword evidence="4" id="KW-1185">Reference proteome</keyword>
<keyword evidence="2" id="KW-1133">Transmembrane helix</keyword>
<dbReference type="AlphaFoldDB" id="A0A022KXS2"/>
<comment type="caution">
    <text evidence="3">The sequence shown here is derived from an EMBL/GenBank/DDBJ whole genome shotgun (WGS) entry which is preliminary data.</text>
</comment>
<keyword evidence="2" id="KW-0812">Transmembrane</keyword>
<keyword evidence="2" id="KW-0472">Membrane</keyword>
<protein>
    <recommendedName>
        <fullName evidence="5">Metalloprotease</fullName>
    </recommendedName>
</protein>
<feature type="compositionally biased region" description="Low complexity" evidence="1">
    <location>
        <begin position="35"/>
        <end position="67"/>
    </location>
</feature>
<dbReference type="Proteomes" id="UP000019754">
    <property type="component" value="Unassembled WGS sequence"/>
</dbReference>
<proteinExistence type="predicted"/>
<dbReference type="EMBL" id="AORC01000009">
    <property type="protein sequence ID" value="EYT49322.1"/>
    <property type="molecule type" value="Genomic_DNA"/>
</dbReference>
<feature type="region of interest" description="Disordered" evidence="1">
    <location>
        <begin position="337"/>
        <end position="383"/>
    </location>
</feature>
<feature type="transmembrane region" description="Helical" evidence="2">
    <location>
        <begin position="80"/>
        <end position="101"/>
    </location>
</feature>
<evidence type="ECO:0000313" key="4">
    <source>
        <dbReference type="Proteomes" id="UP000019754"/>
    </source>
</evidence>